<dbReference type="Proteomes" id="UP001501727">
    <property type="component" value="Unassembled WGS sequence"/>
</dbReference>
<keyword evidence="6" id="KW-0862">Zinc</keyword>
<dbReference type="PANTHER" id="PTHR11733">
    <property type="entry name" value="ZINC METALLOPROTEASE FAMILY M13 NEPRILYSIN-RELATED"/>
    <property type="match status" value="1"/>
</dbReference>
<evidence type="ECO:0000256" key="5">
    <source>
        <dbReference type="ARBA" id="ARBA00022801"/>
    </source>
</evidence>
<feature type="signal peptide" evidence="8">
    <location>
        <begin position="1"/>
        <end position="18"/>
    </location>
</feature>
<dbReference type="CDD" id="cd08662">
    <property type="entry name" value="M13"/>
    <property type="match status" value="1"/>
</dbReference>
<comment type="cofactor">
    <cofactor evidence="1">
        <name>Zn(2+)</name>
        <dbReference type="ChEBI" id="CHEBI:29105"/>
    </cofactor>
</comment>
<keyword evidence="12" id="KW-1185">Reference proteome</keyword>
<reference evidence="12" key="1">
    <citation type="journal article" date="2019" name="Int. J. Syst. Evol. Microbiol.">
        <title>The Global Catalogue of Microorganisms (GCM) 10K type strain sequencing project: providing services to taxonomists for standard genome sequencing and annotation.</title>
        <authorList>
            <consortium name="The Broad Institute Genomics Platform"/>
            <consortium name="The Broad Institute Genome Sequencing Center for Infectious Disease"/>
            <person name="Wu L."/>
            <person name="Ma J."/>
        </authorList>
    </citation>
    <scope>NUCLEOTIDE SEQUENCE [LARGE SCALE GENOMIC DNA]</scope>
    <source>
        <strain evidence="12">JCM 16916</strain>
    </source>
</reference>
<evidence type="ECO:0000259" key="9">
    <source>
        <dbReference type="Pfam" id="PF01431"/>
    </source>
</evidence>
<dbReference type="InterPro" id="IPR018497">
    <property type="entry name" value="Peptidase_M13_C"/>
</dbReference>
<dbReference type="InterPro" id="IPR008753">
    <property type="entry name" value="Peptidase_M13_N"/>
</dbReference>
<protein>
    <submittedName>
        <fullName evidence="11">M13 family metallopeptidase</fullName>
    </submittedName>
</protein>
<comment type="caution">
    <text evidence="11">The sequence shown here is derived from an EMBL/GenBank/DDBJ whole genome shotgun (WGS) entry which is preliminary data.</text>
</comment>
<dbReference type="PRINTS" id="PR00786">
    <property type="entry name" value="NEPRILYSIN"/>
</dbReference>
<evidence type="ECO:0000256" key="7">
    <source>
        <dbReference type="ARBA" id="ARBA00023049"/>
    </source>
</evidence>
<evidence type="ECO:0000256" key="8">
    <source>
        <dbReference type="SAM" id="SignalP"/>
    </source>
</evidence>
<keyword evidence="5" id="KW-0378">Hydrolase</keyword>
<organism evidence="11 12">
    <name type="scientific">Luteimonas lutimaris</name>
    <dbReference type="NCBI Taxonomy" id="698645"/>
    <lineage>
        <taxon>Bacteria</taxon>
        <taxon>Pseudomonadati</taxon>
        <taxon>Pseudomonadota</taxon>
        <taxon>Gammaproteobacteria</taxon>
        <taxon>Lysobacterales</taxon>
        <taxon>Lysobacteraceae</taxon>
        <taxon>Luteimonas</taxon>
    </lineage>
</organism>
<name>A0ABP7MT21_9GAMM</name>
<feature type="chain" id="PRO_5046847827" evidence="8">
    <location>
        <begin position="19"/>
        <end position="686"/>
    </location>
</feature>
<keyword evidence="3" id="KW-0645">Protease</keyword>
<evidence type="ECO:0000313" key="12">
    <source>
        <dbReference type="Proteomes" id="UP001501727"/>
    </source>
</evidence>
<dbReference type="InterPro" id="IPR042089">
    <property type="entry name" value="Peptidase_M13_dom_2"/>
</dbReference>
<dbReference type="EMBL" id="BAAAZU010000024">
    <property type="protein sequence ID" value="GAA3929132.1"/>
    <property type="molecule type" value="Genomic_DNA"/>
</dbReference>
<dbReference type="Pfam" id="PF01431">
    <property type="entry name" value="Peptidase_M13"/>
    <property type="match status" value="1"/>
</dbReference>
<dbReference type="Pfam" id="PF05649">
    <property type="entry name" value="Peptidase_M13_N"/>
    <property type="match status" value="1"/>
</dbReference>
<gene>
    <name evidence="11" type="ORF">GCM10022229_23480</name>
</gene>
<accession>A0ABP7MT21</accession>
<evidence type="ECO:0000256" key="1">
    <source>
        <dbReference type="ARBA" id="ARBA00001947"/>
    </source>
</evidence>
<evidence type="ECO:0000256" key="2">
    <source>
        <dbReference type="ARBA" id="ARBA00007357"/>
    </source>
</evidence>
<dbReference type="Gene3D" id="1.10.1380.10">
    <property type="entry name" value="Neutral endopeptidase , domain2"/>
    <property type="match status" value="1"/>
</dbReference>
<dbReference type="InterPro" id="IPR000718">
    <property type="entry name" value="Peptidase_M13"/>
</dbReference>
<keyword evidence="8" id="KW-0732">Signal</keyword>
<feature type="domain" description="Peptidase M13 C-terminal" evidence="9">
    <location>
        <begin position="479"/>
        <end position="682"/>
    </location>
</feature>
<keyword evidence="7" id="KW-0482">Metalloprotease</keyword>
<proteinExistence type="inferred from homology"/>
<dbReference type="SUPFAM" id="SSF55486">
    <property type="entry name" value="Metalloproteases ('zincins'), catalytic domain"/>
    <property type="match status" value="1"/>
</dbReference>
<dbReference type="Gene3D" id="3.40.390.10">
    <property type="entry name" value="Collagenase (Catalytic Domain)"/>
    <property type="match status" value="1"/>
</dbReference>
<dbReference type="RefSeq" id="WP_344760181.1">
    <property type="nucleotide sequence ID" value="NZ_BAAAZU010000024.1"/>
</dbReference>
<keyword evidence="4" id="KW-0479">Metal-binding</keyword>
<sequence>MAASVLKPLVLATTLVLAAPQASLRAAEPAASASPVFDVGELDPSIPACRDFNAYANGKWVAANPIPADRTRWGAFDELREQSLQAQRDIVEAADAGADKATAGSIGQKIGWLYRSGMDAAAIDAAGFDPIKPDLDAIAKLDDTAAIVAWLDEAFARGDGQGFGFGPGSDFKDAARQIAFARQGGLGLPTPDYYTQDEYKDIRSAYLAHIAKLFELTGVPAADAKAKADGILAFETRLAKASLSRVELRDPANQYHFMTIEEANRITPHFDWAAFFKALDVPAGDGFSLSQPEFFRQFDAMLADVPAAQWRDYLAFHTIDDASEYLSTPFQDENFAFYGHTLNGQPEQRARWKRVLEAVNGGMGEALGQLYVKQYFPPEAKARAQALVDNVRNALKARIEGLDWMSDETKAKALEKWSTFLPKIGYPDTWRGWDGLDIAPDDYFANVRAANAFNYRYRLDKIGQPTDRYEWHMTPQTVNAYYSSGTNTINFPAAILQPPFFYAHGDDAINYGGIGAVIGHEAGHGFDDKGSQFDGAGNNVNWWTKADRERFEARADKLVAQFDAYAPLADQPDKHVNGKLTLGENIGDLGGLNFAYDALQAADGDKPDPMIDGLSRDQRFFLSWARVWRGNIRDKAQLVLLNTDPHAPAKFRAIGAPSNMPAFAEAFGCKAGDPMVRPEDQRVRIW</sequence>
<evidence type="ECO:0000256" key="3">
    <source>
        <dbReference type="ARBA" id="ARBA00022670"/>
    </source>
</evidence>
<dbReference type="PANTHER" id="PTHR11733:SF167">
    <property type="entry name" value="FI17812P1-RELATED"/>
    <property type="match status" value="1"/>
</dbReference>
<dbReference type="PROSITE" id="PS51885">
    <property type="entry name" value="NEPRILYSIN"/>
    <property type="match status" value="1"/>
</dbReference>
<feature type="domain" description="Peptidase M13 N-terminal" evidence="10">
    <location>
        <begin position="49"/>
        <end position="427"/>
    </location>
</feature>
<evidence type="ECO:0000256" key="6">
    <source>
        <dbReference type="ARBA" id="ARBA00022833"/>
    </source>
</evidence>
<comment type="similarity">
    <text evidence="2">Belongs to the peptidase M13 family.</text>
</comment>
<evidence type="ECO:0000259" key="10">
    <source>
        <dbReference type="Pfam" id="PF05649"/>
    </source>
</evidence>
<evidence type="ECO:0000313" key="11">
    <source>
        <dbReference type="EMBL" id="GAA3929132.1"/>
    </source>
</evidence>
<dbReference type="InterPro" id="IPR024079">
    <property type="entry name" value="MetalloPept_cat_dom_sf"/>
</dbReference>
<evidence type="ECO:0000256" key="4">
    <source>
        <dbReference type="ARBA" id="ARBA00022723"/>
    </source>
</evidence>